<accession>A0A1G2KP52</accession>
<dbReference type="AlphaFoldDB" id="A0A1G2KP52"/>
<evidence type="ECO:0000313" key="2">
    <source>
        <dbReference type="Proteomes" id="UP000178710"/>
    </source>
</evidence>
<dbReference type="GO" id="GO:0006450">
    <property type="term" value="P:regulation of translational fidelity"/>
    <property type="evidence" value="ECO:0007669"/>
    <property type="project" value="InterPro"/>
</dbReference>
<proteinExistence type="predicted"/>
<dbReference type="SUPFAM" id="SSF141000">
    <property type="entry name" value="Glu-tRNAGln amidotransferase C subunit"/>
    <property type="match status" value="1"/>
</dbReference>
<protein>
    <recommendedName>
        <fullName evidence="3">Aspartyl/glutamyl-tRNA(Asn/Gln) amidotransferase subunit C</fullName>
    </recommendedName>
</protein>
<dbReference type="NCBIfam" id="TIGR00135">
    <property type="entry name" value="gatC"/>
    <property type="match status" value="1"/>
</dbReference>
<evidence type="ECO:0000313" key="1">
    <source>
        <dbReference type="EMBL" id="OHA01190.1"/>
    </source>
</evidence>
<dbReference type="Proteomes" id="UP000178710">
    <property type="component" value="Unassembled WGS sequence"/>
</dbReference>
<dbReference type="InterPro" id="IPR003837">
    <property type="entry name" value="GatC"/>
</dbReference>
<name>A0A1G2KP52_9BACT</name>
<evidence type="ECO:0008006" key="3">
    <source>
        <dbReference type="Google" id="ProtNLM"/>
    </source>
</evidence>
<dbReference type="Gene3D" id="1.10.20.60">
    <property type="entry name" value="Glu-tRNAGln amidotransferase C subunit, N-terminal domain"/>
    <property type="match status" value="1"/>
</dbReference>
<comment type="caution">
    <text evidence="1">The sequence shown here is derived from an EMBL/GenBank/DDBJ whole genome shotgun (WGS) entry which is preliminary data.</text>
</comment>
<dbReference type="InterPro" id="IPR036113">
    <property type="entry name" value="Asp/Glu-ADT_sf_sub_c"/>
</dbReference>
<organism evidence="1 2">
    <name type="scientific">Candidatus Sungbacteria bacterium RIFCSPHIGHO2_02_FULL_49_20</name>
    <dbReference type="NCBI Taxonomy" id="1802272"/>
    <lineage>
        <taxon>Bacteria</taxon>
        <taxon>Candidatus Sungiibacteriota</taxon>
    </lineage>
</organism>
<dbReference type="EMBL" id="MHQK01000033">
    <property type="protein sequence ID" value="OHA01190.1"/>
    <property type="molecule type" value="Genomic_DNA"/>
</dbReference>
<gene>
    <name evidence="1" type="ORF">A3C12_01585</name>
</gene>
<reference evidence="1 2" key="1">
    <citation type="journal article" date="2016" name="Nat. Commun.">
        <title>Thousands of microbial genomes shed light on interconnected biogeochemical processes in an aquifer system.</title>
        <authorList>
            <person name="Anantharaman K."/>
            <person name="Brown C.T."/>
            <person name="Hug L.A."/>
            <person name="Sharon I."/>
            <person name="Castelle C.J."/>
            <person name="Probst A.J."/>
            <person name="Thomas B.C."/>
            <person name="Singh A."/>
            <person name="Wilkins M.J."/>
            <person name="Karaoz U."/>
            <person name="Brodie E.L."/>
            <person name="Williams K.H."/>
            <person name="Hubbard S.S."/>
            <person name="Banfield J.F."/>
        </authorList>
    </citation>
    <scope>NUCLEOTIDE SEQUENCE [LARGE SCALE GENOMIC DNA]</scope>
</reference>
<sequence length="108" mass="11648">MTLSQKDIIHLAHLARISLSEEELVAFEQELPSILQFVAELNSAPTDAVEPMTGGTDLVNVMRDDAIISPLGDPVELRAAFMATDARGSAIVPQVFSSHYNSPDGNLE</sequence>
<dbReference type="Pfam" id="PF02686">
    <property type="entry name" value="GatC"/>
    <property type="match status" value="1"/>
</dbReference>